<evidence type="ECO:0000256" key="4">
    <source>
        <dbReference type="ARBA" id="ARBA00023002"/>
    </source>
</evidence>
<dbReference type="InterPro" id="IPR050084">
    <property type="entry name" value="NADPH_dep_7-cyano-7-deazaG_red"/>
</dbReference>
<comment type="caution">
    <text evidence="6">The sequence shown here is derived from an EMBL/GenBank/DDBJ whole genome shotgun (WGS) entry which is preliminary data.</text>
</comment>
<dbReference type="PIRSF" id="PIRSF004750">
    <property type="entry name" value="Nitrile_oxidored_YqcD_prd"/>
    <property type="match status" value="1"/>
</dbReference>
<feature type="domain" description="NADPH-dependent 7-cyano-7-deazaguanine reductase N-terminal" evidence="5">
    <location>
        <begin position="14"/>
        <end position="120"/>
    </location>
</feature>
<dbReference type="SUPFAM" id="SSF55620">
    <property type="entry name" value="Tetrahydrobiopterin biosynthesis enzymes-like"/>
    <property type="match status" value="1"/>
</dbReference>
<reference evidence="6" key="2">
    <citation type="submission" date="2021-04" db="EMBL/GenBank/DDBJ databases">
        <authorList>
            <person name="Gilroy R."/>
        </authorList>
    </citation>
    <scope>NUCLEOTIDE SEQUENCE</scope>
    <source>
        <strain evidence="6">USASDec5-558</strain>
    </source>
</reference>
<dbReference type="PANTHER" id="PTHR34354">
    <property type="entry name" value="NADPH-DEPENDENT 7-CYANO-7-DEAZAGUANINE REDUCTASE"/>
    <property type="match status" value="1"/>
</dbReference>
<dbReference type="GO" id="GO:0008616">
    <property type="term" value="P:tRNA queuosine(34) biosynthetic process"/>
    <property type="evidence" value="ECO:0007669"/>
    <property type="project" value="UniProtKB-KW"/>
</dbReference>
<evidence type="ECO:0000259" key="5">
    <source>
        <dbReference type="Pfam" id="PF14819"/>
    </source>
</evidence>
<dbReference type="EC" id="1.7.1.13" evidence="6"/>
<dbReference type="Proteomes" id="UP000886829">
    <property type="component" value="Unassembled WGS sequence"/>
</dbReference>
<keyword evidence="2" id="KW-0671">Queuosine biosynthesis</keyword>
<evidence type="ECO:0000313" key="6">
    <source>
        <dbReference type="EMBL" id="HIX57827.1"/>
    </source>
</evidence>
<keyword evidence="3" id="KW-0521">NADP</keyword>
<name>A0A9D1WGN5_9GAMM</name>
<evidence type="ECO:0000256" key="3">
    <source>
        <dbReference type="ARBA" id="ARBA00022857"/>
    </source>
</evidence>
<dbReference type="InterPro" id="IPR029500">
    <property type="entry name" value="QueF"/>
</dbReference>
<dbReference type="InterPro" id="IPR043133">
    <property type="entry name" value="GTP-CH-I_C/QueF"/>
</dbReference>
<sequence>MSHNDLVLGKPTHYFEEYNPSVLFPIARNQGRSSLSLPPFTGYDLWRVYELTYLTSQGLPQSKMATLRIPCTSPYIVESKSLKLYLGSFCQTMFGSEEEVAQIIAHDLEDLLDASIEVKLYDIERNAMPIIGLSGTLLEKEPAVADARFKTYEVDPSLLKLQDKAQKVSESLVTNIFRSLCPVTSQPDYASIEISYSGEQFDHLSLLSYLVSFRRHQGFHEQCVEQIFNDIHSRLKPDELTVTACFTRRGGIDISPVRSNAKSYNPPVRTPRQ</sequence>
<reference evidence="6" key="1">
    <citation type="journal article" date="2021" name="PeerJ">
        <title>Extensive microbial diversity within the chicken gut microbiome revealed by metagenomics and culture.</title>
        <authorList>
            <person name="Gilroy R."/>
            <person name="Ravi A."/>
            <person name="Getino M."/>
            <person name="Pursley I."/>
            <person name="Horton D.L."/>
            <person name="Alikhan N.F."/>
            <person name="Baker D."/>
            <person name="Gharbi K."/>
            <person name="Hall N."/>
            <person name="Watson M."/>
            <person name="Adriaenssens E.M."/>
            <person name="Foster-Nyarko E."/>
            <person name="Jarju S."/>
            <person name="Secka A."/>
            <person name="Antonio M."/>
            <person name="Oren A."/>
            <person name="Chaudhuri R.R."/>
            <person name="La Ragione R."/>
            <person name="Hildebrand F."/>
            <person name="Pallen M.J."/>
        </authorList>
    </citation>
    <scope>NUCLEOTIDE SEQUENCE</scope>
    <source>
        <strain evidence="6">USASDec5-558</strain>
    </source>
</reference>
<dbReference type="GO" id="GO:0033739">
    <property type="term" value="F:preQ1 synthase activity"/>
    <property type="evidence" value="ECO:0007669"/>
    <property type="project" value="UniProtKB-EC"/>
</dbReference>
<gene>
    <name evidence="6" type="primary">queF</name>
    <name evidence="6" type="ORF">H9850_10215</name>
</gene>
<dbReference type="NCBIfam" id="TIGR03138">
    <property type="entry name" value="QueF"/>
    <property type="match status" value="1"/>
</dbReference>
<dbReference type="InterPro" id="IPR016428">
    <property type="entry name" value="QueF_type2"/>
</dbReference>
<dbReference type="GO" id="GO:0005737">
    <property type="term" value="C:cytoplasm"/>
    <property type="evidence" value="ECO:0007669"/>
    <property type="project" value="InterPro"/>
</dbReference>
<dbReference type="PANTHER" id="PTHR34354:SF1">
    <property type="entry name" value="NADPH-DEPENDENT 7-CYANO-7-DEAZAGUANINE REDUCTASE"/>
    <property type="match status" value="1"/>
</dbReference>
<dbReference type="InterPro" id="IPR029139">
    <property type="entry name" value="QueF_N"/>
</dbReference>
<accession>A0A9D1WGN5</accession>
<evidence type="ECO:0000256" key="2">
    <source>
        <dbReference type="ARBA" id="ARBA00022785"/>
    </source>
</evidence>
<dbReference type="Pfam" id="PF14489">
    <property type="entry name" value="QueF"/>
    <property type="match status" value="1"/>
</dbReference>
<dbReference type="EMBL" id="DXEV01000202">
    <property type="protein sequence ID" value="HIX57827.1"/>
    <property type="molecule type" value="Genomic_DNA"/>
</dbReference>
<evidence type="ECO:0000256" key="1">
    <source>
        <dbReference type="ARBA" id="ARBA00022490"/>
    </source>
</evidence>
<proteinExistence type="predicted"/>
<evidence type="ECO:0000313" key="7">
    <source>
        <dbReference type="Proteomes" id="UP000886829"/>
    </source>
</evidence>
<dbReference type="Gene3D" id="3.30.1130.10">
    <property type="match status" value="2"/>
</dbReference>
<organism evidence="6 7">
    <name type="scientific">Candidatus Anaerobiospirillum pullistercoris</name>
    <dbReference type="NCBI Taxonomy" id="2838452"/>
    <lineage>
        <taxon>Bacteria</taxon>
        <taxon>Pseudomonadati</taxon>
        <taxon>Pseudomonadota</taxon>
        <taxon>Gammaproteobacteria</taxon>
        <taxon>Aeromonadales</taxon>
        <taxon>Succinivibrionaceae</taxon>
        <taxon>Anaerobiospirillum</taxon>
    </lineage>
</organism>
<protein>
    <submittedName>
        <fullName evidence="6">NADPH-dependent 7-cyano-7-deazaguanine reductase QueF</fullName>
        <ecNumber evidence="6">1.7.1.13</ecNumber>
    </submittedName>
</protein>
<keyword evidence="4 6" id="KW-0560">Oxidoreductase</keyword>
<dbReference type="Pfam" id="PF14819">
    <property type="entry name" value="QueF_N"/>
    <property type="match status" value="1"/>
</dbReference>
<keyword evidence="1" id="KW-0963">Cytoplasm</keyword>
<dbReference type="AlphaFoldDB" id="A0A9D1WGN5"/>